<dbReference type="Proteomes" id="UP000435649">
    <property type="component" value="Unassembled WGS sequence"/>
</dbReference>
<keyword evidence="3" id="KW-1185">Reference proteome</keyword>
<gene>
    <name evidence="2" type="ORF">FYJ85_07465</name>
</gene>
<dbReference type="InterPro" id="IPR036895">
    <property type="entry name" value="Uracil-DNA_glycosylase-like_sf"/>
</dbReference>
<evidence type="ECO:0000313" key="2">
    <source>
        <dbReference type="EMBL" id="MST96885.1"/>
    </source>
</evidence>
<keyword evidence="2" id="KW-0326">Glycosidase</keyword>
<dbReference type="Gene3D" id="3.40.470.10">
    <property type="entry name" value="Uracil-DNA glycosylase-like domain"/>
    <property type="match status" value="1"/>
</dbReference>
<dbReference type="AlphaFoldDB" id="A0A844G1V9"/>
<dbReference type="SUPFAM" id="SSF52141">
    <property type="entry name" value="Uracil-DNA glycosylase-like"/>
    <property type="match status" value="1"/>
</dbReference>
<dbReference type="NCBIfam" id="TIGR04274">
    <property type="entry name" value="hypoxanDNAglyco"/>
    <property type="match status" value="1"/>
</dbReference>
<dbReference type="Pfam" id="PF03167">
    <property type="entry name" value="UDG"/>
    <property type="match status" value="1"/>
</dbReference>
<accession>A0A844G1V9</accession>
<dbReference type="EC" id="3.2.2.15" evidence="2"/>
<keyword evidence="2" id="KW-0378">Hydrolase</keyword>
<reference evidence="2 3" key="1">
    <citation type="submission" date="2019-08" db="EMBL/GenBank/DDBJ databases">
        <title>In-depth cultivation of the pig gut microbiome towards novel bacterial diversity and tailored functional studies.</title>
        <authorList>
            <person name="Wylensek D."/>
            <person name="Hitch T.C.A."/>
            <person name="Clavel T."/>
        </authorList>
    </citation>
    <scope>NUCLEOTIDE SEQUENCE [LARGE SCALE GENOMIC DNA]</scope>
    <source>
        <strain evidence="2 3">BBE-744-WT-12</strain>
    </source>
</reference>
<evidence type="ECO:0000259" key="1">
    <source>
        <dbReference type="Pfam" id="PF03167"/>
    </source>
</evidence>
<dbReference type="EMBL" id="VUNS01000006">
    <property type="protein sequence ID" value="MST96885.1"/>
    <property type="molecule type" value="Genomic_DNA"/>
</dbReference>
<protein>
    <submittedName>
        <fullName evidence="2">DNA-deoxyinosine glycosylase</fullName>
        <ecNumber evidence="2">3.2.2.15</ecNumber>
    </submittedName>
</protein>
<evidence type="ECO:0000313" key="3">
    <source>
        <dbReference type="Proteomes" id="UP000435649"/>
    </source>
</evidence>
<proteinExistence type="predicted"/>
<dbReference type="GO" id="GO:0033958">
    <property type="term" value="F:DNA-deoxyinosine glycosylase activity"/>
    <property type="evidence" value="ECO:0007669"/>
    <property type="project" value="UniProtKB-EC"/>
</dbReference>
<comment type="caution">
    <text evidence="2">The sequence shown here is derived from an EMBL/GenBank/DDBJ whole genome shotgun (WGS) entry which is preliminary data.</text>
</comment>
<name>A0A844G1V9_9BACT</name>
<dbReference type="InterPro" id="IPR026353">
    <property type="entry name" value="Hypoxan-DNA_Glyclase"/>
</dbReference>
<dbReference type="InterPro" id="IPR005122">
    <property type="entry name" value="Uracil-DNA_glycosylase-like"/>
</dbReference>
<feature type="domain" description="Uracil-DNA glycosylase-like" evidence="1">
    <location>
        <begin position="5"/>
        <end position="151"/>
    </location>
</feature>
<dbReference type="CDD" id="cd10032">
    <property type="entry name" value="UDG-F6_HDG"/>
    <property type="match status" value="1"/>
</dbReference>
<organism evidence="2 3">
    <name type="scientific">Victivallis lenta</name>
    <dbReference type="NCBI Taxonomy" id="2606640"/>
    <lineage>
        <taxon>Bacteria</taxon>
        <taxon>Pseudomonadati</taxon>
        <taxon>Lentisphaerota</taxon>
        <taxon>Lentisphaeria</taxon>
        <taxon>Victivallales</taxon>
        <taxon>Victivallaceae</taxon>
        <taxon>Victivallis</taxon>
    </lineage>
</organism>
<sequence>MVGEKPRVLILGSLPGEESLRQQQYYAYKHNAFWPIMGKLLDFDPSLPYDDRLECLKAAGVALWDTIGAGRRKGSLDVHIRDIEPNPVARLLAEHPSIGFIGCNGTKSHAQLKRSAPELFAEARLTIVQLPSTSPAAAALRFEEKLAAWRAVGDFLQKSGDPD</sequence>